<dbReference type="Proteomes" id="UP000516444">
    <property type="component" value="Chromosome"/>
</dbReference>
<dbReference type="KEGG" id="sgm:GCM10017557_29790"/>
<accession>A0A7G1P2I3</accession>
<dbReference type="AlphaFoldDB" id="A0A7G1P2I3"/>
<dbReference type="EMBL" id="AP023440">
    <property type="protein sequence ID" value="BCL28120.1"/>
    <property type="molecule type" value="Genomic_DNA"/>
</dbReference>
<organism evidence="1 2">
    <name type="scientific">Streptomyces aurantiacus</name>
    <dbReference type="NCBI Taxonomy" id="47760"/>
    <lineage>
        <taxon>Bacteria</taxon>
        <taxon>Bacillati</taxon>
        <taxon>Actinomycetota</taxon>
        <taxon>Actinomycetes</taxon>
        <taxon>Kitasatosporales</taxon>
        <taxon>Streptomycetaceae</taxon>
        <taxon>Streptomyces</taxon>
        <taxon>Streptomyces aurantiacus group</taxon>
    </lineage>
</organism>
<proteinExistence type="predicted"/>
<dbReference type="PROSITE" id="PS51318">
    <property type="entry name" value="TAT"/>
    <property type="match status" value="1"/>
</dbReference>
<gene>
    <name evidence="1" type="ORF">GCM10017557_29790</name>
</gene>
<protein>
    <submittedName>
        <fullName evidence="1">Uncharacterized protein</fullName>
    </submittedName>
</protein>
<dbReference type="RefSeq" id="WP_190850463.1">
    <property type="nucleotide sequence ID" value="NZ_AP023440.1"/>
</dbReference>
<keyword evidence="2" id="KW-1185">Reference proteome</keyword>
<dbReference type="InterPro" id="IPR006311">
    <property type="entry name" value="TAT_signal"/>
</dbReference>
<reference evidence="1 2" key="1">
    <citation type="journal article" date="2014" name="Int. J. Syst. Evol. Microbiol.">
        <title>Complete genome sequence of Corynebacterium casei LMG S-19264T (=DSM 44701T), isolated from a smear-ripened cheese.</title>
        <authorList>
            <consortium name="US DOE Joint Genome Institute (JGI-PGF)"/>
            <person name="Walter F."/>
            <person name="Albersmeier A."/>
            <person name="Kalinowski J."/>
            <person name="Ruckert C."/>
        </authorList>
    </citation>
    <scope>NUCLEOTIDE SEQUENCE [LARGE SCALE GENOMIC DNA]</scope>
    <source>
        <strain evidence="1 2">JCM 4677</strain>
    </source>
</reference>
<evidence type="ECO:0000313" key="1">
    <source>
        <dbReference type="EMBL" id="BCL28120.1"/>
    </source>
</evidence>
<evidence type="ECO:0000313" key="2">
    <source>
        <dbReference type="Proteomes" id="UP000516444"/>
    </source>
</evidence>
<name>A0A7G1P2I3_9ACTN</name>
<sequence length="139" mass="13342">MARHSASQNPTARRALLALTTAGIAGITVGAGATSAAAEDTTVPAVGTLHSRPSSLGNIDPQAGLQALTGTVGYVTGPVAGLKPNPLAGTGVDPLDNGLGTQVADFPPVATTMLTAPVAQAQSLGGVPVVGQATGLLGA</sequence>